<feature type="region of interest" description="Disordered" evidence="1">
    <location>
        <begin position="42"/>
        <end position="82"/>
    </location>
</feature>
<evidence type="ECO:0000313" key="3">
    <source>
        <dbReference type="Proteomes" id="UP000735302"/>
    </source>
</evidence>
<gene>
    <name evidence="2" type="ORF">PoB_006938800</name>
</gene>
<dbReference type="Proteomes" id="UP000735302">
    <property type="component" value="Unassembled WGS sequence"/>
</dbReference>
<name>A0AAV4DF72_9GAST</name>
<accession>A0AAV4DF72</accession>
<reference evidence="2 3" key="1">
    <citation type="journal article" date="2021" name="Elife">
        <title>Chloroplast acquisition without the gene transfer in kleptoplastic sea slugs, Plakobranchus ocellatus.</title>
        <authorList>
            <person name="Maeda T."/>
            <person name="Takahashi S."/>
            <person name="Yoshida T."/>
            <person name="Shimamura S."/>
            <person name="Takaki Y."/>
            <person name="Nagai Y."/>
            <person name="Toyoda A."/>
            <person name="Suzuki Y."/>
            <person name="Arimoto A."/>
            <person name="Ishii H."/>
            <person name="Satoh N."/>
            <person name="Nishiyama T."/>
            <person name="Hasebe M."/>
            <person name="Maruyama T."/>
            <person name="Minagawa J."/>
            <person name="Obokata J."/>
            <person name="Shigenobu S."/>
        </authorList>
    </citation>
    <scope>NUCLEOTIDE SEQUENCE [LARGE SCALE GENOMIC DNA]</scope>
</reference>
<sequence>MRGKLSEADLENLVRAFALLLNRCKRHIRIRRSSNLEKAQLIEDPDTDSVALTSKSTSVSSKGHDEYSERSCSASASEHEMF</sequence>
<dbReference type="EMBL" id="BLXT01007821">
    <property type="protein sequence ID" value="GFO42883.1"/>
    <property type="molecule type" value="Genomic_DNA"/>
</dbReference>
<evidence type="ECO:0000313" key="2">
    <source>
        <dbReference type="EMBL" id="GFO42883.1"/>
    </source>
</evidence>
<dbReference type="AlphaFoldDB" id="A0AAV4DF72"/>
<comment type="caution">
    <text evidence="2">The sequence shown here is derived from an EMBL/GenBank/DDBJ whole genome shotgun (WGS) entry which is preliminary data.</text>
</comment>
<protein>
    <submittedName>
        <fullName evidence="2">Uncharacterized protein</fullName>
    </submittedName>
</protein>
<proteinExistence type="predicted"/>
<feature type="compositionally biased region" description="Polar residues" evidence="1">
    <location>
        <begin position="50"/>
        <end position="61"/>
    </location>
</feature>
<evidence type="ECO:0000256" key="1">
    <source>
        <dbReference type="SAM" id="MobiDB-lite"/>
    </source>
</evidence>
<keyword evidence="3" id="KW-1185">Reference proteome</keyword>
<organism evidence="2 3">
    <name type="scientific">Plakobranchus ocellatus</name>
    <dbReference type="NCBI Taxonomy" id="259542"/>
    <lineage>
        <taxon>Eukaryota</taxon>
        <taxon>Metazoa</taxon>
        <taxon>Spiralia</taxon>
        <taxon>Lophotrochozoa</taxon>
        <taxon>Mollusca</taxon>
        <taxon>Gastropoda</taxon>
        <taxon>Heterobranchia</taxon>
        <taxon>Euthyneura</taxon>
        <taxon>Panpulmonata</taxon>
        <taxon>Sacoglossa</taxon>
        <taxon>Placobranchoidea</taxon>
        <taxon>Plakobranchidae</taxon>
        <taxon>Plakobranchus</taxon>
    </lineage>
</organism>